<evidence type="ECO:0000313" key="2">
    <source>
        <dbReference type="Proteomes" id="UP000243217"/>
    </source>
</evidence>
<dbReference type="Gene3D" id="1.10.490.10">
    <property type="entry name" value="Globins"/>
    <property type="match status" value="1"/>
</dbReference>
<gene>
    <name evidence="1" type="ORF">THRCLA_20283</name>
</gene>
<accession>A0A1W0A992</accession>
<dbReference type="EMBL" id="JNBS01000305">
    <property type="protein sequence ID" value="OQS06805.1"/>
    <property type="molecule type" value="Genomic_DNA"/>
</dbReference>
<dbReference type="OrthoDB" id="73141at2759"/>
<dbReference type="GO" id="GO:0020037">
    <property type="term" value="F:heme binding"/>
    <property type="evidence" value="ECO:0007669"/>
    <property type="project" value="InterPro"/>
</dbReference>
<proteinExistence type="predicted"/>
<name>A0A1W0A992_9STRA</name>
<dbReference type="InterPro" id="IPR012292">
    <property type="entry name" value="Globin/Proto"/>
</dbReference>
<evidence type="ECO:0000313" key="1">
    <source>
        <dbReference type="EMBL" id="OQS06805.1"/>
    </source>
</evidence>
<dbReference type="Proteomes" id="UP000243217">
    <property type="component" value="Unassembled WGS sequence"/>
</dbReference>
<dbReference type="AlphaFoldDB" id="A0A1W0A992"/>
<protein>
    <submittedName>
        <fullName evidence="1">Uncharacterized protein</fullName>
    </submittedName>
</protein>
<comment type="caution">
    <text evidence="1">The sequence shown here is derived from an EMBL/GenBank/DDBJ whole genome shotgun (WGS) entry which is preliminary data.</text>
</comment>
<organism evidence="1 2">
    <name type="scientific">Thraustotheca clavata</name>
    <dbReference type="NCBI Taxonomy" id="74557"/>
    <lineage>
        <taxon>Eukaryota</taxon>
        <taxon>Sar</taxon>
        <taxon>Stramenopiles</taxon>
        <taxon>Oomycota</taxon>
        <taxon>Saprolegniomycetes</taxon>
        <taxon>Saprolegniales</taxon>
        <taxon>Achlyaceae</taxon>
        <taxon>Thraustotheca</taxon>
    </lineage>
</organism>
<keyword evidence="2" id="KW-1185">Reference proteome</keyword>
<dbReference type="GO" id="GO:0019825">
    <property type="term" value="F:oxygen binding"/>
    <property type="evidence" value="ECO:0007669"/>
    <property type="project" value="InterPro"/>
</dbReference>
<sequence>MSKRCPLIAAQCKQMTKELLYEIGGEGRILEFCIAFYQLASADPTLQTFLFDHDNVVSHGQRLAKWIVNYMEGNEDLCEPGWEFAHYHTRCQSEKKPLRAVCFSVRDCRTWMRLHFWAMRQCGLDRNGRFWAWYVQLIHQHIALHNSYAPGYTIVDSVWSTIPGNLQMYKENGQDMVDLCPSYYC</sequence>
<reference evidence="1 2" key="1">
    <citation type="journal article" date="2014" name="Genome Biol. Evol.">
        <title>The secreted proteins of Achlya hypogyna and Thraustotheca clavata identify the ancestral oomycete secretome and reveal gene acquisitions by horizontal gene transfer.</title>
        <authorList>
            <person name="Misner I."/>
            <person name="Blouin N."/>
            <person name="Leonard G."/>
            <person name="Richards T.A."/>
            <person name="Lane C.E."/>
        </authorList>
    </citation>
    <scope>NUCLEOTIDE SEQUENCE [LARGE SCALE GENOMIC DNA]</scope>
    <source>
        <strain evidence="1 2">ATCC 34112</strain>
    </source>
</reference>